<protein>
    <recommendedName>
        <fullName evidence="2">C2H2-type domain-containing protein</fullName>
    </recommendedName>
</protein>
<feature type="compositionally biased region" description="Polar residues" evidence="1">
    <location>
        <begin position="1421"/>
        <end position="1437"/>
    </location>
</feature>
<name>A0A9P0DNX2_PHACE</name>
<organism evidence="3 4">
    <name type="scientific">Phaedon cochleariae</name>
    <name type="common">Mustard beetle</name>
    <dbReference type="NCBI Taxonomy" id="80249"/>
    <lineage>
        <taxon>Eukaryota</taxon>
        <taxon>Metazoa</taxon>
        <taxon>Ecdysozoa</taxon>
        <taxon>Arthropoda</taxon>
        <taxon>Hexapoda</taxon>
        <taxon>Insecta</taxon>
        <taxon>Pterygota</taxon>
        <taxon>Neoptera</taxon>
        <taxon>Endopterygota</taxon>
        <taxon>Coleoptera</taxon>
        <taxon>Polyphaga</taxon>
        <taxon>Cucujiformia</taxon>
        <taxon>Chrysomeloidea</taxon>
        <taxon>Chrysomelidae</taxon>
        <taxon>Chrysomelinae</taxon>
        <taxon>Chrysomelini</taxon>
        <taxon>Phaedon</taxon>
    </lineage>
</organism>
<feature type="domain" description="C2H2-type" evidence="2">
    <location>
        <begin position="1993"/>
        <end position="2014"/>
    </location>
</feature>
<dbReference type="GO" id="GO:0005634">
    <property type="term" value="C:nucleus"/>
    <property type="evidence" value="ECO:0007669"/>
    <property type="project" value="InterPro"/>
</dbReference>
<dbReference type="InterPro" id="IPR013087">
    <property type="entry name" value="Znf_C2H2_type"/>
</dbReference>
<feature type="compositionally biased region" description="Polar residues" evidence="1">
    <location>
        <begin position="1496"/>
        <end position="1505"/>
    </location>
</feature>
<keyword evidence="4" id="KW-1185">Reference proteome</keyword>
<feature type="region of interest" description="Disordered" evidence="1">
    <location>
        <begin position="470"/>
        <end position="492"/>
    </location>
</feature>
<feature type="compositionally biased region" description="Polar residues" evidence="1">
    <location>
        <begin position="1780"/>
        <end position="1793"/>
    </location>
</feature>
<feature type="compositionally biased region" description="Polar residues" evidence="1">
    <location>
        <begin position="1861"/>
        <end position="1873"/>
    </location>
</feature>
<dbReference type="InterPro" id="IPR012934">
    <property type="entry name" value="Znf_AD"/>
</dbReference>
<feature type="region of interest" description="Disordered" evidence="1">
    <location>
        <begin position="300"/>
        <end position="345"/>
    </location>
</feature>
<gene>
    <name evidence="3" type="ORF">PHAECO_LOCUS7421</name>
</gene>
<feature type="region of interest" description="Disordered" evidence="1">
    <location>
        <begin position="394"/>
        <end position="458"/>
    </location>
</feature>
<evidence type="ECO:0000313" key="4">
    <source>
        <dbReference type="Proteomes" id="UP001153737"/>
    </source>
</evidence>
<reference evidence="3" key="1">
    <citation type="submission" date="2022-01" db="EMBL/GenBank/DDBJ databases">
        <authorList>
            <person name="King R."/>
        </authorList>
    </citation>
    <scope>NUCLEOTIDE SEQUENCE</scope>
</reference>
<feature type="compositionally biased region" description="Low complexity" evidence="1">
    <location>
        <begin position="1480"/>
        <end position="1495"/>
    </location>
</feature>
<feature type="region of interest" description="Disordered" evidence="1">
    <location>
        <begin position="1258"/>
        <end position="1282"/>
    </location>
</feature>
<feature type="compositionally biased region" description="Basic and acidic residues" evidence="1">
    <location>
        <begin position="319"/>
        <end position="334"/>
    </location>
</feature>
<feature type="compositionally biased region" description="Polar residues" evidence="1">
    <location>
        <begin position="335"/>
        <end position="345"/>
    </location>
</feature>
<feature type="compositionally biased region" description="Polar residues" evidence="1">
    <location>
        <begin position="1684"/>
        <end position="1697"/>
    </location>
</feature>
<feature type="compositionally biased region" description="Low complexity" evidence="1">
    <location>
        <begin position="1720"/>
        <end position="1731"/>
    </location>
</feature>
<feature type="compositionally biased region" description="Polar residues" evidence="1">
    <location>
        <begin position="1732"/>
        <end position="1745"/>
    </location>
</feature>
<feature type="region of interest" description="Disordered" evidence="1">
    <location>
        <begin position="1118"/>
        <end position="1160"/>
    </location>
</feature>
<feature type="compositionally biased region" description="Polar residues" evidence="1">
    <location>
        <begin position="1636"/>
        <end position="1649"/>
    </location>
</feature>
<evidence type="ECO:0000313" key="3">
    <source>
        <dbReference type="EMBL" id="CAH1159646.1"/>
    </source>
</evidence>
<feature type="region of interest" description="Disordered" evidence="1">
    <location>
        <begin position="1585"/>
        <end position="1805"/>
    </location>
</feature>
<dbReference type="EMBL" id="OU896709">
    <property type="protein sequence ID" value="CAH1159646.1"/>
    <property type="molecule type" value="Genomic_DNA"/>
</dbReference>
<feature type="compositionally biased region" description="Polar residues" evidence="1">
    <location>
        <begin position="1588"/>
        <end position="1601"/>
    </location>
</feature>
<dbReference type="GO" id="GO:0008270">
    <property type="term" value="F:zinc ion binding"/>
    <property type="evidence" value="ECO:0007669"/>
    <property type="project" value="InterPro"/>
</dbReference>
<feature type="compositionally biased region" description="Polar residues" evidence="1">
    <location>
        <begin position="1397"/>
        <end position="1413"/>
    </location>
</feature>
<dbReference type="SMART" id="SM00868">
    <property type="entry name" value="zf-AD"/>
    <property type="match status" value="2"/>
</dbReference>
<feature type="compositionally biased region" description="Low complexity" evidence="1">
    <location>
        <begin position="1150"/>
        <end position="1160"/>
    </location>
</feature>
<feature type="compositionally biased region" description="Low complexity" evidence="1">
    <location>
        <begin position="1768"/>
        <end position="1779"/>
    </location>
</feature>
<proteinExistence type="predicted"/>
<feature type="compositionally biased region" description="Polar residues" evidence="1">
    <location>
        <begin position="425"/>
        <end position="434"/>
    </location>
</feature>
<dbReference type="SMART" id="SM00355">
    <property type="entry name" value="ZnF_C2H2"/>
    <property type="match status" value="2"/>
</dbReference>
<accession>A0A9P0DNX2</accession>
<evidence type="ECO:0000259" key="2">
    <source>
        <dbReference type="PROSITE" id="PS00028"/>
    </source>
</evidence>
<feature type="region of interest" description="Disordered" evidence="1">
    <location>
        <begin position="1853"/>
        <end position="1896"/>
    </location>
</feature>
<feature type="region of interest" description="Disordered" evidence="1">
    <location>
        <begin position="1334"/>
        <end position="1532"/>
    </location>
</feature>
<reference evidence="3" key="2">
    <citation type="submission" date="2022-10" db="EMBL/GenBank/DDBJ databases">
        <authorList>
            <consortium name="ENA_rothamsted_submissions"/>
            <consortium name="culmorum"/>
            <person name="King R."/>
        </authorList>
    </citation>
    <scope>NUCLEOTIDE SEQUENCE</scope>
</reference>
<evidence type="ECO:0000256" key="1">
    <source>
        <dbReference type="SAM" id="MobiDB-lite"/>
    </source>
</evidence>
<feature type="compositionally biased region" description="Low complexity" evidence="1">
    <location>
        <begin position="1672"/>
        <end position="1682"/>
    </location>
</feature>
<feature type="compositionally biased region" description="Basic residues" evidence="1">
    <location>
        <begin position="1126"/>
        <end position="1140"/>
    </location>
</feature>
<feature type="compositionally biased region" description="Basic residues" evidence="1">
    <location>
        <begin position="414"/>
        <end position="424"/>
    </location>
</feature>
<feature type="compositionally biased region" description="Basic and acidic residues" evidence="1">
    <location>
        <begin position="1380"/>
        <end position="1389"/>
    </location>
</feature>
<feature type="compositionally biased region" description="Polar residues" evidence="1">
    <location>
        <begin position="1520"/>
        <end position="1532"/>
    </location>
</feature>
<feature type="compositionally biased region" description="Low complexity" evidence="1">
    <location>
        <begin position="574"/>
        <end position="589"/>
    </location>
</feature>
<feature type="compositionally biased region" description="Low complexity" evidence="1">
    <location>
        <begin position="1259"/>
        <end position="1275"/>
    </location>
</feature>
<feature type="compositionally biased region" description="Basic residues" evidence="1">
    <location>
        <begin position="472"/>
        <end position="489"/>
    </location>
</feature>
<dbReference type="Proteomes" id="UP001153737">
    <property type="component" value="Chromosome 3"/>
</dbReference>
<feature type="compositionally biased region" description="Polar residues" evidence="1">
    <location>
        <begin position="1337"/>
        <end position="1365"/>
    </location>
</feature>
<feature type="compositionally biased region" description="Polar residues" evidence="1">
    <location>
        <begin position="1444"/>
        <end position="1459"/>
    </location>
</feature>
<feature type="compositionally biased region" description="Basic and acidic residues" evidence="1">
    <location>
        <begin position="443"/>
        <end position="458"/>
    </location>
</feature>
<dbReference type="PROSITE" id="PS00028">
    <property type="entry name" value="ZINC_FINGER_C2H2_1"/>
    <property type="match status" value="1"/>
</dbReference>
<feature type="region of interest" description="Disordered" evidence="1">
    <location>
        <begin position="568"/>
        <end position="597"/>
    </location>
</feature>
<sequence length="2098" mass="229390">MMKNLHGKICRLCFSNDLNGFESIDSNMKDMIEIVLPDLNINIFGKSILCIHCSSNLSKAFAFKSSCLEIEDNIHNYTNNGQVQVNLEKILGLNDMDDNTDDNESVKRSMRICRTCLDIVEFEIFTRLDGYENHSINHILQKCLPELDRDLTKDPGICDKCKHLASNTYNFISQCMDLELKIRDYVQSESPENFNVHNAYKYVFSEKDAVFILNSDVQILTEETEEILTMEIDTPQDRSDGDSKKIYESHPEYEDKIVVTQTSEVDEASTLDSYQEYDEKIITSNPSPVQEQNIEITKKSHKEYDEKSSTSNAIPVQEHNSDTRPNHEEYEEKTSTPSTFPVQEENITVPKTNTIEESPIEPASLELICESGEKTDTTRKRKYSGNYTSSSDEVTIIDTSDVMETRKSTDGPSKPRRSNTRRSCRLTTKLVNSKSDVDTTDDSDFRPDNYRSSDSDDHFQNYAQAFSSTSRNRFRRLCPKGRAPKKKKSTTKENVNNNFYLVIASDHQANGGQQVYQLVLNPSSTSVANNHPVLLAPVTGTNASGSSSQGRLLFTGTKAAPVTRVSGSRRTPMVVPQTSTVTPSQQSTPNISVPSYRNVQPRNLTSEAFRSRFISFPGSNIGSGITGTYPGNVTISQTSLQQDAVVGPQMRVCQGASVTSVQQSFVAYNQQVASIPGPSNNGMIGSYAPNVLSFTGDAYSTTQTPTLSVAYAEPTPSISYAATIGNNNTQFAQQTASVCGVTSIITDNGAGTSVPRMPIQQASLINGPNTIFTNNQISMNQMGSYQTTSVTSLQETLLNNVQSTLITGNTFSSLPQQTPSFTDYINNAPNQMMLQQIPSKPGNIPAMSITEINPATSTTGNELGTTISVTSAVPSITGNELGATTVSGICAQQTSLVNEVNPVTPISGYELRATTVPVTSAQQTPLITEVNPVISTTGIELGATTVSATSVQHNSSITSVREDIPATVIPTAPASTTTPVYEALSNTNNAHQTVSMTEVTQVPSKTSTTTVFQHALQQHLSTLVTGKATASSFSGASTQQLFTITGDNRATATSGATGTAINTLSCSSLQLTSTISGTKSSAFTLSVPPSQQTLKGSKVSDRYLVLRNPPDSILSSLLLKNPPIAKKPRKRNAAPTKKSKPPIILKNVKKPSLPSKKTPSSLPTIIDITGDSTDSYRIPTKRYYCAYCDHTSYSKSLADRHYNKCQSRSKHRKYFECLKCGYRENNDYLYKKHIKSCGKKKKAKTKNTAVIEIIDLDDSSSSQETQQNQQQSAKSDPVSNEIQCTDKLSEQNKLPQTSSVSSTKTFEVLTVENLNNHNAPAPISNSIELSEQERLALTSSVPSEKTSDISSEVENIENPPTSNSKEQSEQEGLAPTSSHLSEETSEVHSEVVNSENIIDSNKQYGVAPTSSGIEHSEELAPTSNNSSVKTSEVNSKAENIENMIDSNKQNEFTPTSSEIEQCEQERLAPTSINSSEKTSEVNSEAENIENIIESNKQNGLAATSSEIEHSEQKGLAPISIVSSEKTSEVNSEAENIEKIIDSNKKDGLAPNSSEIVHSELEGHAPTPIVSSEKTSEVNAEAKNIENMMDSNKQNIPAPTSSDIKHSEQEGLTSTPIVSAEKASEVNSVAKNIENMLDSNKQNIPAPTSSDIKHSGQEGLTPAPIVSGEKASEVNSEVENIENMMDSNKQNIPAPTSSDIKHSGQEGLTPAPIVSGEKASEVNSEVENIENIMDSNKQNIPAPTSSDIKHSGQEGLTPTPIVSGEKASEVNSEVENIENIMDSNKQNGLAPTSNDIEHSEPEGLAPTCRVVSANTSDIDSKVENILDSNKQNGLAPTSSASLKIVSKVPSEMKKIEGKTNSKKQNGLAQTTTSMEHSEHKTTSVLSKKTSEVGSKVKKAKTDLNKQNVFTPTSIPKKHKKKKSKVHTKMIVKHVEDKKNLKNMPPSSSIEQSEQKGLAVLKCDLCSFNARTYVKMAKHIRVHVAKLKKDDVFQCDHCESCFMNIQDTIDHLKYSHCLDYYKIYYWCVKCATVFSKPFELQEHFLKCSFKEKIVRLFKSNNSVFCLMCEFETDDVNEARTHLKSCRIKNVVVSDDVIEID</sequence>